<reference evidence="5 6" key="1">
    <citation type="submission" date="2019-09" db="EMBL/GenBank/DDBJ databases">
        <title>Goodfellowia gen. nov., a new genus of the Pseudonocardineae related to Actinoalloteichus, containing Goodfellowia coeruleoviolacea gen. nov., comb. nov. gen. nov., comb. nov.</title>
        <authorList>
            <person name="Labeda D."/>
        </authorList>
    </citation>
    <scope>NUCLEOTIDE SEQUENCE [LARGE SCALE GENOMIC DNA]</scope>
    <source>
        <strain evidence="5 6">AN110305</strain>
    </source>
</reference>
<dbReference type="GO" id="GO:0003700">
    <property type="term" value="F:DNA-binding transcription factor activity"/>
    <property type="evidence" value="ECO:0007669"/>
    <property type="project" value="InterPro"/>
</dbReference>
<dbReference type="SMART" id="SM00345">
    <property type="entry name" value="HTH_GNTR"/>
    <property type="match status" value="1"/>
</dbReference>
<dbReference type="InterPro" id="IPR050679">
    <property type="entry name" value="Bact_HTH_transcr_reg"/>
</dbReference>
<dbReference type="SMART" id="SM00866">
    <property type="entry name" value="UTRA"/>
    <property type="match status" value="1"/>
</dbReference>
<evidence type="ECO:0000256" key="3">
    <source>
        <dbReference type="ARBA" id="ARBA00023163"/>
    </source>
</evidence>
<keyword evidence="1" id="KW-0805">Transcription regulation</keyword>
<comment type="caution">
    <text evidence="5">The sequence shown here is derived from an EMBL/GenBank/DDBJ whole genome shotgun (WGS) entry which is preliminary data.</text>
</comment>
<dbReference type="OrthoDB" id="3210131at2"/>
<dbReference type="CDD" id="cd07377">
    <property type="entry name" value="WHTH_GntR"/>
    <property type="match status" value="1"/>
</dbReference>
<reference evidence="5 6" key="2">
    <citation type="submission" date="2019-09" db="EMBL/GenBank/DDBJ databases">
        <authorList>
            <person name="Jin C."/>
        </authorList>
    </citation>
    <scope>NUCLEOTIDE SEQUENCE [LARGE SCALE GENOMIC DNA]</scope>
    <source>
        <strain evidence="5 6">AN110305</strain>
    </source>
</reference>
<dbReference type="RefSeq" id="WP_149854200.1">
    <property type="nucleotide sequence ID" value="NZ_VUOB01000074.1"/>
</dbReference>
<dbReference type="AlphaFoldDB" id="A0A5B2WNH8"/>
<dbReference type="InterPro" id="IPR000524">
    <property type="entry name" value="Tscrpt_reg_HTH_GntR"/>
</dbReference>
<dbReference type="Gene3D" id="3.40.1410.10">
    <property type="entry name" value="Chorismate lyase-like"/>
    <property type="match status" value="1"/>
</dbReference>
<dbReference type="GO" id="GO:0045892">
    <property type="term" value="P:negative regulation of DNA-templated transcription"/>
    <property type="evidence" value="ECO:0007669"/>
    <property type="project" value="TreeGrafter"/>
</dbReference>
<evidence type="ECO:0000313" key="5">
    <source>
        <dbReference type="EMBL" id="KAA2252544.1"/>
    </source>
</evidence>
<dbReference type="Pfam" id="PF07702">
    <property type="entry name" value="UTRA"/>
    <property type="match status" value="1"/>
</dbReference>
<gene>
    <name evidence="5" type="ORF">F0L68_35075</name>
</gene>
<dbReference type="PRINTS" id="PR00035">
    <property type="entry name" value="HTHGNTR"/>
</dbReference>
<dbReference type="EMBL" id="VUOB01000074">
    <property type="protein sequence ID" value="KAA2252544.1"/>
    <property type="molecule type" value="Genomic_DNA"/>
</dbReference>
<organism evidence="5 6">
    <name type="scientific">Solihabitans fulvus</name>
    <dbReference type="NCBI Taxonomy" id="1892852"/>
    <lineage>
        <taxon>Bacteria</taxon>
        <taxon>Bacillati</taxon>
        <taxon>Actinomycetota</taxon>
        <taxon>Actinomycetes</taxon>
        <taxon>Pseudonocardiales</taxon>
        <taxon>Pseudonocardiaceae</taxon>
        <taxon>Solihabitans</taxon>
    </lineage>
</organism>
<proteinExistence type="predicted"/>
<dbReference type="PROSITE" id="PS50949">
    <property type="entry name" value="HTH_GNTR"/>
    <property type="match status" value="1"/>
</dbReference>
<dbReference type="Pfam" id="PF00392">
    <property type="entry name" value="GntR"/>
    <property type="match status" value="1"/>
</dbReference>
<keyword evidence="2" id="KW-0238">DNA-binding</keyword>
<evidence type="ECO:0000259" key="4">
    <source>
        <dbReference type="PROSITE" id="PS50949"/>
    </source>
</evidence>
<evidence type="ECO:0000256" key="1">
    <source>
        <dbReference type="ARBA" id="ARBA00023015"/>
    </source>
</evidence>
<dbReference type="PANTHER" id="PTHR44846:SF1">
    <property type="entry name" value="MANNOSYL-D-GLYCERATE TRANSPORT_METABOLISM SYSTEM REPRESSOR MNGR-RELATED"/>
    <property type="match status" value="1"/>
</dbReference>
<dbReference type="InterPro" id="IPR011663">
    <property type="entry name" value="UTRA"/>
</dbReference>
<dbReference type="InterPro" id="IPR028978">
    <property type="entry name" value="Chorismate_lyase_/UTRA_dom_sf"/>
</dbReference>
<dbReference type="GO" id="GO:0003677">
    <property type="term" value="F:DNA binding"/>
    <property type="evidence" value="ECO:0007669"/>
    <property type="project" value="UniProtKB-KW"/>
</dbReference>
<dbReference type="Gene3D" id="1.10.10.10">
    <property type="entry name" value="Winged helix-like DNA-binding domain superfamily/Winged helix DNA-binding domain"/>
    <property type="match status" value="1"/>
</dbReference>
<evidence type="ECO:0000256" key="2">
    <source>
        <dbReference type="ARBA" id="ARBA00023125"/>
    </source>
</evidence>
<dbReference type="Proteomes" id="UP000323454">
    <property type="component" value="Unassembled WGS sequence"/>
</dbReference>
<evidence type="ECO:0000313" key="6">
    <source>
        <dbReference type="Proteomes" id="UP000323454"/>
    </source>
</evidence>
<feature type="domain" description="HTH gntR-type" evidence="4">
    <location>
        <begin position="10"/>
        <end position="79"/>
    </location>
</feature>
<accession>A0A5B2WNH8</accession>
<keyword evidence="3" id="KW-0804">Transcription</keyword>
<dbReference type="PANTHER" id="PTHR44846">
    <property type="entry name" value="MANNOSYL-D-GLYCERATE TRANSPORT/METABOLISM SYSTEM REPRESSOR MNGR-RELATED"/>
    <property type="match status" value="1"/>
</dbReference>
<dbReference type="InterPro" id="IPR036388">
    <property type="entry name" value="WH-like_DNA-bd_sf"/>
</dbReference>
<name>A0A5B2WNH8_9PSEU</name>
<dbReference type="SUPFAM" id="SSF46785">
    <property type="entry name" value="Winged helix' DNA-binding domain"/>
    <property type="match status" value="1"/>
</dbReference>
<keyword evidence="6" id="KW-1185">Reference proteome</keyword>
<sequence>MTDSRDHEQRSLYRRVADDLRADIVAGNYGAGASLPSESELAARYDVSRGTVRQAFSALRAEGVIASRRGARRIVLSGPRLQSFTELLSFSRWARAVGEEPAGRVVSLERRDATALEREQLNIADGSRIYHLTRVRMLSGRPVMIERTAYPDRVGALVAGMDPDIESITERLAELGVLFTDAEHIIDAVPASTEDARLLDVRPRVPILRERRRSTDPSGTPVEWSEDRYLGDAVAFTVHNSVAANALSRQPGPGPSTKAR</sequence>
<dbReference type="InterPro" id="IPR036390">
    <property type="entry name" value="WH_DNA-bd_sf"/>
</dbReference>
<dbReference type="SUPFAM" id="SSF64288">
    <property type="entry name" value="Chorismate lyase-like"/>
    <property type="match status" value="1"/>
</dbReference>
<protein>
    <submittedName>
        <fullName evidence="5">GntR family transcriptional regulator</fullName>
    </submittedName>
</protein>